<dbReference type="GO" id="GO:0008270">
    <property type="term" value="F:zinc ion binding"/>
    <property type="evidence" value="ECO:0007669"/>
    <property type="project" value="InterPro"/>
</dbReference>
<reference evidence="5 6" key="1">
    <citation type="journal article" date="2020" name="ISME J.">
        <title>Uncovering the hidden diversity of litter-decomposition mechanisms in mushroom-forming fungi.</title>
        <authorList>
            <person name="Floudas D."/>
            <person name="Bentzer J."/>
            <person name="Ahren D."/>
            <person name="Johansson T."/>
            <person name="Persson P."/>
            <person name="Tunlid A."/>
        </authorList>
    </citation>
    <scope>NUCLEOTIDE SEQUENCE [LARGE SCALE GENOMIC DNA]</scope>
    <source>
        <strain evidence="5 6">CBS 101986</strain>
    </source>
</reference>
<keyword evidence="1" id="KW-0479">Metal-binding</keyword>
<feature type="region of interest" description="Disordered" evidence="3">
    <location>
        <begin position="697"/>
        <end position="717"/>
    </location>
</feature>
<dbReference type="Gene3D" id="4.10.240.10">
    <property type="entry name" value="Zn(2)-C6 fungal-type DNA-binding domain"/>
    <property type="match status" value="1"/>
</dbReference>
<dbReference type="PANTHER" id="PTHR46910">
    <property type="entry name" value="TRANSCRIPTION FACTOR PDR1"/>
    <property type="match status" value="1"/>
</dbReference>
<dbReference type="GO" id="GO:0003677">
    <property type="term" value="F:DNA binding"/>
    <property type="evidence" value="ECO:0007669"/>
    <property type="project" value="InterPro"/>
</dbReference>
<feature type="region of interest" description="Disordered" evidence="3">
    <location>
        <begin position="1"/>
        <end position="27"/>
    </location>
</feature>
<keyword evidence="6" id="KW-1185">Reference proteome</keyword>
<dbReference type="CDD" id="cd12148">
    <property type="entry name" value="fungal_TF_MHR"/>
    <property type="match status" value="1"/>
</dbReference>
<dbReference type="CDD" id="cd00067">
    <property type="entry name" value="GAL4"/>
    <property type="match status" value="1"/>
</dbReference>
<sequence length="928" mass="103622">MEDHTDTGPDLKDSKDPEEHNPKRRRLHGACDGCRKKKIKCDSAETQPNRCSNCCASRIDCTHDMPRQPKRSEAQAAYISRLEETVEKMRRLLHVVYTEKDLQLLLEKPLDELPYTPSTQSQFTQARSPGPSGSGPGSSPGPFISTPRSSMSSVKLPKVSSLSQEITHLSQLTSDVSSEDDEEDDDEDFAHLELAEHLKELSIDVLDRFFGRSSGFMFLKEAATLGGQQAGMPSASHSIRLRRPMYWDVRPWELDYAALPSHPPLYDYPPDDLLRSLVFIYFEKFNPLFPLLHKPTFARMLADGRHMRDQDFGMVVLMVCALASRYSHDPRVFSPEGADGVESDDTRKGLSSGWKYFRQVPMHRKSLLYRAGLFDLQYYVLATMYLVGTSIPQNSWNIVGILVRYLLEMGGHRRKPHSQKPSAEDELMKRVFWCVLYLDRIISSFLGRPCLIQDEDYDIDFPIECDDEYWDPPSGNPDDAFKQPPGKPSYITAFVCALKLAQILGLSLRTLYATRKAKALSGMVGGEWEQRIVAELDSSLNKWRDSVPGFLQWDPEREDSAFFHQSVSIYALFYYVQIQIHRPFLMKKTPLSLPSLAMCTNAARSCARLLEVSLTRGMRVMPTLIVSVFSAGTVIVLNLWGIRHSGLPGDVAKETVNLQKCINVLQECEKRWHVAGRSCDLLKEAASLGDYDVTAALPKRRREEPPTSAPVPQHQHTTYVQPQHDSDARAFLSSNPIYNPTQFASSGTGQNQISMAHSMAITPVASMFSAASISPLAPGPAMSAPGGSLTTSTQPMAMPNPLATDWDLGNLLMMQMGYSHYEPNAPFNMGQGLAGQQVHDEAVQMQQALDPNTDNNSLLQQMDITTAPLQQAATTIQSPIQSSGRQENTLIASPESFANTEDLLSLFSDVPMAFSLEEWDAYLASIAS</sequence>
<dbReference type="GO" id="GO:0000981">
    <property type="term" value="F:DNA-binding transcription factor activity, RNA polymerase II-specific"/>
    <property type="evidence" value="ECO:0007669"/>
    <property type="project" value="InterPro"/>
</dbReference>
<dbReference type="InterPro" id="IPR050987">
    <property type="entry name" value="AtrR-like"/>
</dbReference>
<dbReference type="Proteomes" id="UP000567179">
    <property type="component" value="Unassembled WGS sequence"/>
</dbReference>
<protein>
    <recommendedName>
        <fullName evidence="4">Zn(2)-C6 fungal-type domain-containing protein</fullName>
    </recommendedName>
</protein>
<dbReference type="SMART" id="SM00906">
    <property type="entry name" value="Fungal_trans"/>
    <property type="match status" value="1"/>
</dbReference>
<feature type="compositionally biased region" description="Low complexity" evidence="3">
    <location>
        <begin position="149"/>
        <end position="163"/>
    </location>
</feature>
<feature type="compositionally biased region" description="Polar residues" evidence="3">
    <location>
        <begin position="164"/>
        <end position="173"/>
    </location>
</feature>
<dbReference type="PROSITE" id="PS00463">
    <property type="entry name" value="ZN2_CY6_FUNGAL_1"/>
    <property type="match status" value="1"/>
</dbReference>
<feature type="region of interest" description="Disordered" evidence="3">
    <location>
        <begin position="113"/>
        <end position="187"/>
    </location>
</feature>
<dbReference type="EMBL" id="JAACJJ010000028">
    <property type="protein sequence ID" value="KAF5322742.1"/>
    <property type="molecule type" value="Genomic_DNA"/>
</dbReference>
<dbReference type="GO" id="GO:0006351">
    <property type="term" value="P:DNA-templated transcription"/>
    <property type="evidence" value="ECO:0007669"/>
    <property type="project" value="InterPro"/>
</dbReference>
<organism evidence="5 6">
    <name type="scientific">Psilocybe cf. subviscida</name>
    <dbReference type="NCBI Taxonomy" id="2480587"/>
    <lineage>
        <taxon>Eukaryota</taxon>
        <taxon>Fungi</taxon>
        <taxon>Dikarya</taxon>
        <taxon>Basidiomycota</taxon>
        <taxon>Agaricomycotina</taxon>
        <taxon>Agaricomycetes</taxon>
        <taxon>Agaricomycetidae</taxon>
        <taxon>Agaricales</taxon>
        <taxon>Agaricineae</taxon>
        <taxon>Strophariaceae</taxon>
        <taxon>Psilocybe</taxon>
    </lineage>
</organism>
<dbReference type="PANTHER" id="PTHR46910:SF38">
    <property type="entry name" value="ZN(2)-C6 FUNGAL-TYPE DOMAIN-CONTAINING PROTEIN"/>
    <property type="match status" value="1"/>
</dbReference>
<dbReference type="PROSITE" id="PS50048">
    <property type="entry name" value="ZN2_CY6_FUNGAL_2"/>
    <property type="match status" value="1"/>
</dbReference>
<accession>A0A8H5BG52</accession>
<evidence type="ECO:0000256" key="3">
    <source>
        <dbReference type="SAM" id="MobiDB-lite"/>
    </source>
</evidence>
<feature type="compositionally biased region" description="Acidic residues" evidence="3">
    <location>
        <begin position="177"/>
        <end position="187"/>
    </location>
</feature>
<proteinExistence type="predicted"/>
<feature type="compositionally biased region" description="Basic and acidic residues" evidence="3">
    <location>
        <begin position="1"/>
        <end position="21"/>
    </location>
</feature>
<keyword evidence="2" id="KW-0539">Nucleus</keyword>
<dbReference type="SMART" id="SM00066">
    <property type="entry name" value="GAL4"/>
    <property type="match status" value="1"/>
</dbReference>
<gene>
    <name evidence="5" type="ORF">D9619_002011</name>
</gene>
<dbReference type="OrthoDB" id="4456959at2759"/>
<feature type="compositionally biased region" description="Polar residues" evidence="3">
    <location>
        <begin position="116"/>
        <end position="127"/>
    </location>
</feature>
<dbReference type="InterPro" id="IPR007219">
    <property type="entry name" value="XnlR_reg_dom"/>
</dbReference>
<dbReference type="AlphaFoldDB" id="A0A8H5BG52"/>
<feature type="domain" description="Zn(2)-C6 fungal-type" evidence="4">
    <location>
        <begin position="30"/>
        <end position="63"/>
    </location>
</feature>
<dbReference type="Pfam" id="PF00172">
    <property type="entry name" value="Zn_clus"/>
    <property type="match status" value="1"/>
</dbReference>
<dbReference type="Pfam" id="PF04082">
    <property type="entry name" value="Fungal_trans"/>
    <property type="match status" value="1"/>
</dbReference>
<dbReference type="InterPro" id="IPR001138">
    <property type="entry name" value="Zn2Cys6_DnaBD"/>
</dbReference>
<evidence type="ECO:0000313" key="6">
    <source>
        <dbReference type="Proteomes" id="UP000567179"/>
    </source>
</evidence>
<evidence type="ECO:0000313" key="5">
    <source>
        <dbReference type="EMBL" id="KAF5322742.1"/>
    </source>
</evidence>
<evidence type="ECO:0000256" key="2">
    <source>
        <dbReference type="ARBA" id="ARBA00023242"/>
    </source>
</evidence>
<comment type="caution">
    <text evidence="5">The sequence shown here is derived from an EMBL/GenBank/DDBJ whole genome shotgun (WGS) entry which is preliminary data.</text>
</comment>
<evidence type="ECO:0000256" key="1">
    <source>
        <dbReference type="ARBA" id="ARBA00022723"/>
    </source>
</evidence>
<evidence type="ECO:0000259" key="4">
    <source>
        <dbReference type="PROSITE" id="PS50048"/>
    </source>
</evidence>
<name>A0A8H5BG52_9AGAR</name>
<dbReference type="SUPFAM" id="SSF57701">
    <property type="entry name" value="Zn2/Cys6 DNA-binding domain"/>
    <property type="match status" value="1"/>
</dbReference>
<dbReference type="InterPro" id="IPR036864">
    <property type="entry name" value="Zn2-C6_fun-type_DNA-bd_sf"/>
</dbReference>